<name>A0ABZ1YFX6_9ACTN</name>
<proteinExistence type="predicted"/>
<dbReference type="PANTHER" id="PTHR38133">
    <property type="entry name" value="SLR1429 PROTEIN"/>
    <property type="match status" value="1"/>
</dbReference>
<dbReference type="PANTHER" id="PTHR38133:SF1">
    <property type="entry name" value="SLR1429 PROTEIN"/>
    <property type="match status" value="1"/>
</dbReference>
<reference evidence="4" key="1">
    <citation type="submission" date="2022-10" db="EMBL/GenBank/DDBJ databases">
        <title>The complete genomes of actinobacterial strains from the NBC collection.</title>
        <authorList>
            <person name="Joergensen T.S."/>
            <person name="Alvarez Arevalo M."/>
            <person name="Sterndorff E.B."/>
            <person name="Faurdal D."/>
            <person name="Vuksanovic O."/>
            <person name="Mourched A.-S."/>
            <person name="Charusanti P."/>
            <person name="Shaw S."/>
            <person name="Blin K."/>
            <person name="Weber T."/>
        </authorList>
    </citation>
    <scope>NUCLEOTIDE SEQUENCE [LARGE SCALE GENOMIC DNA]</scope>
    <source>
        <strain evidence="4">NBC 01686</strain>
        <plasmid evidence="4">unnamed1</plasmid>
    </source>
</reference>
<sequence length="407" mass="43623">MTTADPAPALTTRGWADAWLTAFETAAADPVMLLTGERLLTRADIGQVHINPGIAKTTLTMPNSARPHQPCVTIRPLERPAWKRVYKALAASDEIADVINAGRLPDTLTDPATVDGLRIAPAPGDLTFTCSCRPDPGICPHTAAVGYRVAQQLRANPGLMVTLRGGSMKQLRTTVRLRKPTVPAPSPAPEQARTGTDAPQAFGRWKARPTRPDRARLQPPHAVPAPLLDSLRCDLPDPAPTAQALRLMTRDAAARASALLAGRPLPAGEDPVQDAARLLADPAHRPYLEHAAEQLGLSTLQMRDLALAYEYGGPAGVDVTLWPLSADPDALAYAEAAIQPHRPAPLATLASQDNQLTDAAARIQLRLGADGLWYPFTDWHGTWRPAPGHSADPAAAYKAARRTLRER</sequence>
<dbReference type="PROSITE" id="PS50966">
    <property type="entry name" value="ZF_SWIM"/>
    <property type="match status" value="1"/>
</dbReference>
<protein>
    <recommendedName>
        <fullName evidence="3">SWIM-type domain-containing protein</fullName>
    </recommendedName>
</protein>
<evidence type="ECO:0000313" key="4">
    <source>
        <dbReference type="EMBL" id="WUU58481.1"/>
    </source>
</evidence>
<evidence type="ECO:0000256" key="1">
    <source>
        <dbReference type="PROSITE-ProRule" id="PRU00325"/>
    </source>
</evidence>
<evidence type="ECO:0000259" key="3">
    <source>
        <dbReference type="PROSITE" id="PS50966"/>
    </source>
</evidence>
<gene>
    <name evidence="4" type="ORF">OIE82_35475</name>
</gene>
<dbReference type="EMBL" id="CP109208">
    <property type="protein sequence ID" value="WUU58481.1"/>
    <property type="molecule type" value="Genomic_DNA"/>
</dbReference>
<dbReference type="RefSeq" id="WP_266477789.1">
    <property type="nucleotide sequence ID" value="NZ_CP109208.1"/>
</dbReference>
<keyword evidence="1" id="KW-0479">Metal-binding</keyword>
<organism evidence="4">
    <name type="scientific">Streptomyces althioticus</name>
    <dbReference type="NCBI Taxonomy" id="83380"/>
    <lineage>
        <taxon>Bacteria</taxon>
        <taxon>Bacillati</taxon>
        <taxon>Actinomycetota</taxon>
        <taxon>Actinomycetes</taxon>
        <taxon>Kitasatosporales</taxon>
        <taxon>Streptomycetaceae</taxon>
        <taxon>Streptomyces</taxon>
        <taxon>Streptomyces althioticus group</taxon>
    </lineage>
</organism>
<feature type="domain" description="SWIM-type" evidence="3">
    <location>
        <begin position="115"/>
        <end position="150"/>
    </location>
</feature>
<geneLocation type="plasmid" evidence="4">
    <name>unnamed1</name>
</geneLocation>
<keyword evidence="1" id="KW-0863">Zinc-finger</keyword>
<feature type="region of interest" description="Disordered" evidence="2">
    <location>
        <begin position="180"/>
        <end position="204"/>
    </location>
</feature>
<accession>A0ABZ1YFX6</accession>
<evidence type="ECO:0000256" key="2">
    <source>
        <dbReference type="SAM" id="MobiDB-lite"/>
    </source>
</evidence>
<keyword evidence="1" id="KW-0862">Zinc</keyword>
<dbReference type="InterPro" id="IPR007527">
    <property type="entry name" value="Znf_SWIM"/>
</dbReference>
<keyword evidence="4" id="KW-0614">Plasmid</keyword>